<keyword evidence="3" id="KW-1185">Reference proteome</keyword>
<feature type="compositionally biased region" description="Basic residues" evidence="1">
    <location>
        <begin position="1"/>
        <end position="15"/>
    </location>
</feature>
<evidence type="ECO:0000313" key="3">
    <source>
        <dbReference type="Proteomes" id="UP001066276"/>
    </source>
</evidence>
<comment type="caution">
    <text evidence="2">The sequence shown here is derived from an EMBL/GenBank/DDBJ whole genome shotgun (WGS) entry which is preliminary data.</text>
</comment>
<dbReference type="AlphaFoldDB" id="A0AAV7QM85"/>
<feature type="compositionally biased region" description="Basic residues" evidence="1">
    <location>
        <begin position="55"/>
        <end position="73"/>
    </location>
</feature>
<proteinExistence type="predicted"/>
<feature type="compositionally biased region" description="Basic and acidic residues" evidence="1">
    <location>
        <begin position="74"/>
        <end position="114"/>
    </location>
</feature>
<evidence type="ECO:0000313" key="2">
    <source>
        <dbReference type="EMBL" id="KAJ1140179.1"/>
    </source>
</evidence>
<dbReference type="EMBL" id="JANPWB010000010">
    <property type="protein sequence ID" value="KAJ1140179.1"/>
    <property type="molecule type" value="Genomic_DNA"/>
</dbReference>
<accession>A0AAV7QM85</accession>
<feature type="region of interest" description="Disordered" evidence="1">
    <location>
        <begin position="1"/>
        <end position="150"/>
    </location>
</feature>
<evidence type="ECO:0000256" key="1">
    <source>
        <dbReference type="SAM" id="MobiDB-lite"/>
    </source>
</evidence>
<sequence length="150" mass="17444">MNKWKKTQKGRRSRKKDGSTDEGKGRGQQEEKGGWTESNKDREERKGWCTECGKKGKPKRSKKKTRVRQKKRKKEPETKEGKSKDQKKTKEEQSEDEKQMGGEQHQDIKETARADRRKKMRSKKSGSKQDSAREARAPAMVQENHGTRGE</sequence>
<protein>
    <submittedName>
        <fullName evidence="2">Uncharacterized protein</fullName>
    </submittedName>
</protein>
<dbReference type="Proteomes" id="UP001066276">
    <property type="component" value="Chromosome 6"/>
</dbReference>
<gene>
    <name evidence="2" type="ORF">NDU88_006537</name>
</gene>
<feature type="compositionally biased region" description="Basic residues" evidence="1">
    <location>
        <begin position="115"/>
        <end position="126"/>
    </location>
</feature>
<name>A0AAV7QM85_PLEWA</name>
<reference evidence="2" key="1">
    <citation type="journal article" date="2022" name="bioRxiv">
        <title>Sequencing and chromosome-scale assembly of the giantPleurodeles waltlgenome.</title>
        <authorList>
            <person name="Brown T."/>
            <person name="Elewa A."/>
            <person name="Iarovenko S."/>
            <person name="Subramanian E."/>
            <person name="Araus A.J."/>
            <person name="Petzold A."/>
            <person name="Susuki M."/>
            <person name="Suzuki K.-i.T."/>
            <person name="Hayashi T."/>
            <person name="Toyoda A."/>
            <person name="Oliveira C."/>
            <person name="Osipova E."/>
            <person name="Leigh N.D."/>
            <person name="Simon A."/>
            <person name="Yun M.H."/>
        </authorList>
    </citation>
    <scope>NUCLEOTIDE SEQUENCE</scope>
    <source>
        <strain evidence="2">20211129_DDA</strain>
        <tissue evidence="2">Liver</tissue>
    </source>
</reference>
<organism evidence="2 3">
    <name type="scientific">Pleurodeles waltl</name>
    <name type="common">Iberian ribbed newt</name>
    <dbReference type="NCBI Taxonomy" id="8319"/>
    <lineage>
        <taxon>Eukaryota</taxon>
        <taxon>Metazoa</taxon>
        <taxon>Chordata</taxon>
        <taxon>Craniata</taxon>
        <taxon>Vertebrata</taxon>
        <taxon>Euteleostomi</taxon>
        <taxon>Amphibia</taxon>
        <taxon>Batrachia</taxon>
        <taxon>Caudata</taxon>
        <taxon>Salamandroidea</taxon>
        <taxon>Salamandridae</taxon>
        <taxon>Pleurodelinae</taxon>
        <taxon>Pleurodeles</taxon>
    </lineage>
</organism>
<feature type="compositionally biased region" description="Basic and acidic residues" evidence="1">
    <location>
        <begin position="16"/>
        <end position="54"/>
    </location>
</feature>